<name>A0A6A6VS45_9PEZI</name>
<evidence type="ECO:0000313" key="4">
    <source>
        <dbReference type="Proteomes" id="UP000799437"/>
    </source>
</evidence>
<evidence type="ECO:0000259" key="2">
    <source>
        <dbReference type="SMART" id="SM00355"/>
    </source>
</evidence>
<feature type="region of interest" description="Disordered" evidence="1">
    <location>
        <begin position="96"/>
        <end position="116"/>
    </location>
</feature>
<dbReference type="Gene3D" id="3.30.160.60">
    <property type="entry name" value="Classic Zinc Finger"/>
    <property type="match status" value="1"/>
</dbReference>
<dbReference type="AlphaFoldDB" id="A0A6A6VS45"/>
<feature type="domain" description="C2H2-type" evidence="2">
    <location>
        <begin position="153"/>
        <end position="181"/>
    </location>
</feature>
<dbReference type="Proteomes" id="UP000799437">
    <property type="component" value="Unassembled WGS sequence"/>
</dbReference>
<organism evidence="3 4">
    <name type="scientific">Pseudovirgaria hyperparasitica</name>
    <dbReference type="NCBI Taxonomy" id="470096"/>
    <lineage>
        <taxon>Eukaryota</taxon>
        <taxon>Fungi</taxon>
        <taxon>Dikarya</taxon>
        <taxon>Ascomycota</taxon>
        <taxon>Pezizomycotina</taxon>
        <taxon>Dothideomycetes</taxon>
        <taxon>Dothideomycetes incertae sedis</taxon>
        <taxon>Acrospermales</taxon>
        <taxon>Acrospermaceae</taxon>
        <taxon>Pseudovirgaria</taxon>
    </lineage>
</organism>
<accession>A0A6A6VS45</accession>
<sequence length="196" mass="22959">MTFQRISQFDANQTYNQVQYGTSSHTRGAYDSYCGQYPTLSSSQAMTYQPIYYQSQPYLNYQIVYPHGARPAYQQIHPPLQLLHHVSSQQNLSLYPPASECEEDSRTSTTKPPKKSKKIWRCERPGCSSTAEFGRKADLDRHTDTVHEKRKSFACPHRSCDRSIRPFTRKDHLIEHRRAYHGEEIQKRKHTNQYDI</sequence>
<keyword evidence="4" id="KW-1185">Reference proteome</keyword>
<proteinExistence type="predicted"/>
<dbReference type="GeneID" id="54488712"/>
<dbReference type="InterPro" id="IPR013087">
    <property type="entry name" value="Znf_C2H2_type"/>
</dbReference>
<feature type="domain" description="C2H2-type" evidence="2">
    <location>
        <begin position="120"/>
        <end position="147"/>
    </location>
</feature>
<gene>
    <name evidence="3" type="ORF">EJ05DRAFT_505052</name>
</gene>
<dbReference type="RefSeq" id="XP_033595863.1">
    <property type="nucleotide sequence ID" value="XM_033747658.1"/>
</dbReference>
<protein>
    <recommendedName>
        <fullName evidence="2">C2H2-type domain-containing protein</fullName>
    </recommendedName>
</protein>
<reference evidence="3" key="1">
    <citation type="journal article" date="2020" name="Stud. Mycol.">
        <title>101 Dothideomycetes genomes: a test case for predicting lifestyles and emergence of pathogens.</title>
        <authorList>
            <person name="Haridas S."/>
            <person name="Albert R."/>
            <person name="Binder M."/>
            <person name="Bloem J."/>
            <person name="Labutti K."/>
            <person name="Salamov A."/>
            <person name="Andreopoulos B."/>
            <person name="Baker S."/>
            <person name="Barry K."/>
            <person name="Bills G."/>
            <person name="Bluhm B."/>
            <person name="Cannon C."/>
            <person name="Castanera R."/>
            <person name="Culley D."/>
            <person name="Daum C."/>
            <person name="Ezra D."/>
            <person name="Gonzalez J."/>
            <person name="Henrissat B."/>
            <person name="Kuo A."/>
            <person name="Liang C."/>
            <person name="Lipzen A."/>
            <person name="Lutzoni F."/>
            <person name="Magnuson J."/>
            <person name="Mondo S."/>
            <person name="Nolan M."/>
            <person name="Ohm R."/>
            <person name="Pangilinan J."/>
            <person name="Park H.-J."/>
            <person name="Ramirez L."/>
            <person name="Alfaro M."/>
            <person name="Sun H."/>
            <person name="Tritt A."/>
            <person name="Yoshinaga Y."/>
            <person name="Zwiers L.-H."/>
            <person name="Turgeon B."/>
            <person name="Goodwin S."/>
            <person name="Spatafora J."/>
            <person name="Crous P."/>
            <person name="Grigoriev I."/>
        </authorList>
    </citation>
    <scope>NUCLEOTIDE SEQUENCE</scope>
    <source>
        <strain evidence="3">CBS 121739</strain>
    </source>
</reference>
<dbReference type="SMART" id="SM00355">
    <property type="entry name" value="ZnF_C2H2"/>
    <property type="match status" value="2"/>
</dbReference>
<dbReference type="OrthoDB" id="2687452at2759"/>
<evidence type="ECO:0000256" key="1">
    <source>
        <dbReference type="SAM" id="MobiDB-lite"/>
    </source>
</evidence>
<dbReference type="EMBL" id="ML996584">
    <property type="protein sequence ID" value="KAF2753412.1"/>
    <property type="molecule type" value="Genomic_DNA"/>
</dbReference>
<evidence type="ECO:0000313" key="3">
    <source>
        <dbReference type="EMBL" id="KAF2753412.1"/>
    </source>
</evidence>